<reference evidence="2 3" key="1">
    <citation type="submission" date="2020-07" db="EMBL/GenBank/DDBJ databases">
        <title>non toxigenic Corynebacterium sp. nov from a clinical source.</title>
        <authorList>
            <person name="Bernier A.-M."/>
            <person name="Bernard K."/>
        </authorList>
    </citation>
    <scope>NUCLEOTIDE SEQUENCE [LARGE SCALE GENOMIC DNA]</scope>
    <source>
        <strain evidence="3">NML 93-0612</strain>
    </source>
</reference>
<name>A0A7G5FC74_9CORY</name>
<dbReference type="EMBL" id="CP059833">
    <property type="protein sequence ID" value="QMV84215.1"/>
    <property type="molecule type" value="Genomic_DNA"/>
</dbReference>
<evidence type="ECO:0000256" key="1">
    <source>
        <dbReference type="SAM" id="MobiDB-lite"/>
    </source>
</evidence>
<accession>A0A7G5FC74</accession>
<keyword evidence="3" id="KW-1185">Reference proteome</keyword>
<feature type="region of interest" description="Disordered" evidence="1">
    <location>
        <begin position="1"/>
        <end position="43"/>
    </location>
</feature>
<organism evidence="2 3">
    <name type="scientific">Corynebacterium hindlerae</name>
    <dbReference type="NCBI Taxonomy" id="699041"/>
    <lineage>
        <taxon>Bacteria</taxon>
        <taxon>Bacillati</taxon>
        <taxon>Actinomycetota</taxon>
        <taxon>Actinomycetes</taxon>
        <taxon>Mycobacteriales</taxon>
        <taxon>Corynebacteriaceae</taxon>
        <taxon>Corynebacterium</taxon>
    </lineage>
</organism>
<sequence>MTTAKIQTVASGPESPPLPPIPLPNPIAVEPGGTEPGSDKHQAPEYMVERCQSKRIAAETGRSEHEAQLSYCDGAWAKYGAPATEQVLYAQFVDDHWVELKPDGRQFLGLQGTCWLPETIAELSPPEPINLTECVPGGYDPSAK</sequence>
<evidence type="ECO:0000313" key="2">
    <source>
        <dbReference type="EMBL" id="QMV84215.1"/>
    </source>
</evidence>
<evidence type="ECO:0000313" key="3">
    <source>
        <dbReference type="Proteomes" id="UP000515570"/>
    </source>
</evidence>
<protein>
    <submittedName>
        <fullName evidence="2">Uncharacterized protein</fullName>
    </submittedName>
</protein>
<dbReference type="Proteomes" id="UP000515570">
    <property type="component" value="Chromosome"/>
</dbReference>
<proteinExistence type="predicted"/>
<gene>
    <name evidence="2" type="ORF">HW450_07440</name>
</gene>
<dbReference type="AlphaFoldDB" id="A0A7G5FC74"/>
<feature type="compositionally biased region" description="Pro residues" evidence="1">
    <location>
        <begin position="14"/>
        <end position="25"/>
    </location>
</feature>